<dbReference type="InterPro" id="IPR001469">
    <property type="entry name" value="ATP_synth_F1_dsu/esu"/>
</dbReference>
<evidence type="ECO:0000256" key="4">
    <source>
        <dbReference type="ARBA" id="ARBA00023065"/>
    </source>
</evidence>
<feature type="domain" description="ATP synthase F1 complex delta/epsilon subunit N-terminal" evidence="10">
    <location>
        <begin position="3"/>
        <end position="81"/>
    </location>
</feature>
<dbReference type="GO" id="GO:0046933">
    <property type="term" value="F:proton-transporting ATP synthase activity, rotational mechanism"/>
    <property type="evidence" value="ECO:0007669"/>
    <property type="project" value="UniProtKB-UniRule"/>
</dbReference>
<dbReference type="GO" id="GO:0005524">
    <property type="term" value="F:ATP binding"/>
    <property type="evidence" value="ECO:0007669"/>
    <property type="project" value="UniProtKB-UniRule"/>
</dbReference>
<dbReference type="NCBIfam" id="TIGR01216">
    <property type="entry name" value="ATP_synt_epsi"/>
    <property type="match status" value="1"/>
</dbReference>
<dbReference type="Gene3D" id="2.60.15.10">
    <property type="entry name" value="F0F1 ATP synthase delta/epsilon subunit, N-terminal"/>
    <property type="match status" value="1"/>
</dbReference>
<keyword evidence="8" id="KW-0375">Hydrogen ion transport</keyword>
<reference evidence="11 12" key="1">
    <citation type="journal article" date="2016" name="Nat. Commun.">
        <title>Thousands of microbial genomes shed light on interconnected biogeochemical processes in an aquifer system.</title>
        <authorList>
            <person name="Anantharaman K."/>
            <person name="Brown C.T."/>
            <person name="Hug L.A."/>
            <person name="Sharon I."/>
            <person name="Castelle C.J."/>
            <person name="Probst A.J."/>
            <person name="Thomas B.C."/>
            <person name="Singh A."/>
            <person name="Wilkins M.J."/>
            <person name="Karaoz U."/>
            <person name="Brodie E.L."/>
            <person name="Williams K.H."/>
            <person name="Hubbard S.S."/>
            <person name="Banfield J.F."/>
        </authorList>
    </citation>
    <scope>NUCLEOTIDE SEQUENCE [LARGE SCALE GENOMIC DNA]</scope>
</reference>
<dbReference type="EMBL" id="MFZF01000021">
    <property type="protein sequence ID" value="OGK16058.1"/>
    <property type="molecule type" value="Genomic_DNA"/>
</dbReference>
<evidence type="ECO:0000259" key="10">
    <source>
        <dbReference type="Pfam" id="PF02823"/>
    </source>
</evidence>
<protein>
    <recommendedName>
        <fullName evidence="8">ATP synthase epsilon chain</fullName>
    </recommendedName>
    <alternativeName>
        <fullName evidence="8">ATP synthase F1 sector epsilon subunit</fullName>
    </alternativeName>
    <alternativeName>
        <fullName evidence="8">F-ATPase epsilon subunit</fullName>
    </alternativeName>
</protein>
<dbReference type="GO" id="GO:0012505">
    <property type="term" value="C:endomembrane system"/>
    <property type="evidence" value="ECO:0007669"/>
    <property type="project" value="UniProtKB-SubCell"/>
</dbReference>
<dbReference type="SUPFAM" id="SSF51344">
    <property type="entry name" value="Epsilon subunit of F1F0-ATP synthase N-terminal domain"/>
    <property type="match status" value="1"/>
</dbReference>
<evidence type="ECO:0000256" key="8">
    <source>
        <dbReference type="HAMAP-Rule" id="MF_00530"/>
    </source>
</evidence>
<comment type="similarity">
    <text evidence="2 8 9">Belongs to the ATPase epsilon chain family.</text>
</comment>
<accession>A0A1F7GAZ1</accession>
<gene>
    <name evidence="8" type="primary">atpC</name>
    <name evidence="11" type="ORF">A2690_01420</name>
</gene>
<name>A0A1F7GAZ1_9BACT</name>
<dbReference type="AlphaFoldDB" id="A0A1F7GAZ1"/>
<evidence type="ECO:0000256" key="7">
    <source>
        <dbReference type="ARBA" id="ARBA00023310"/>
    </source>
</evidence>
<dbReference type="Pfam" id="PF02823">
    <property type="entry name" value="ATP-synt_DE_N"/>
    <property type="match status" value="1"/>
</dbReference>
<keyword evidence="6 8" id="KW-0139">CF(1)</keyword>
<dbReference type="PANTHER" id="PTHR13822">
    <property type="entry name" value="ATP SYNTHASE DELTA/EPSILON CHAIN"/>
    <property type="match status" value="1"/>
</dbReference>
<evidence type="ECO:0000313" key="12">
    <source>
        <dbReference type="Proteomes" id="UP000178372"/>
    </source>
</evidence>
<keyword evidence="7 8" id="KW-0066">ATP synthesis</keyword>
<dbReference type="CDD" id="cd12152">
    <property type="entry name" value="F1-ATPase_delta"/>
    <property type="match status" value="1"/>
</dbReference>
<dbReference type="GO" id="GO:0005886">
    <property type="term" value="C:plasma membrane"/>
    <property type="evidence" value="ECO:0007669"/>
    <property type="project" value="UniProtKB-SubCell"/>
</dbReference>
<keyword evidence="4 8" id="KW-0406">Ion transport</keyword>
<organism evidence="11 12">
    <name type="scientific">Candidatus Roizmanbacteria bacterium RIFCSPHIGHO2_01_FULL_39_12b</name>
    <dbReference type="NCBI Taxonomy" id="1802030"/>
    <lineage>
        <taxon>Bacteria</taxon>
        <taxon>Candidatus Roizmaniibacteriota</taxon>
    </lineage>
</organism>
<keyword evidence="8" id="KW-1003">Cell membrane</keyword>
<evidence type="ECO:0000256" key="5">
    <source>
        <dbReference type="ARBA" id="ARBA00023136"/>
    </source>
</evidence>
<sequence>MSLHVQIITPQKTVFEADADSVIIPSMEGELTVLTHHVPLFTPLVDGIVELKTEKDDYFFSIGGGYLETDGKKAIILVSRASGQDEVDEKEVKLAEERARKMVVEAKTDEERQQAMESLRRSTIDIKLLQKVRRKH</sequence>
<evidence type="ECO:0000313" key="11">
    <source>
        <dbReference type="EMBL" id="OGK16058.1"/>
    </source>
</evidence>
<dbReference type="Proteomes" id="UP000178372">
    <property type="component" value="Unassembled WGS sequence"/>
</dbReference>
<evidence type="ECO:0000256" key="9">
    <source>
        <dbReference type="RuleBase" id="RU003656"/>
    </source>
</evidence>
<evidence type="ECO:0000256" key="6">
    <source>
        <dbReference type="ARBA" id="ARBA00023196"/>
    </source>
</evidence>
<evidence type="ECO:0000256" key="2">
    <source>
        <dbReference type="ARBA" id="ARBA00005712"/>
    </source>
</evidence>
<keyword evidence="3 8" id="KW-0813">Transport</keyword>
<evidence type="ECO:0000256" key="3">
    <source>
        <dbReference type="ARBA" id="ARBA00022448"/>
    </source>
</evidence>
<dbReference type="InterPro" id="IPR036771">
    <property type="entry name" value="ATPsynth_dsu/esu_N"/>
</dbReference>
<comment type="subunit">
    <text evidence="8 9">F-type ATPases have 2 components, CF(1) - the catalytic core - and CF(0) - the membrane proton channel. CF(1) has five subunits: alpha(3), beta(3), gamma(1), delta(1), epsilon(1). CF(0) has three main subunits: a, b and c.</text>
</comment>
<comment type="caution">
    <text evidence="11">The sequence shown here is derived from an EMBL/GenBank/DDBJ whole genome shotgun (WGS) entry which is preliminary data.</text>
</comment>
<comment type="function">
    <text evidence="8">Produces ATP from ADP in the presence of a proton gradient across the membrane.</text>
</comment>
<comment type="subcellular location">
    <subcellularLocation>
        <location evidence="8">Cell membrane</location>
        <topology evidence="8">Peripheral membrane protein</topology>
    </subcellularLocation>
    <subcellularLocation>
        <location evidence="1">Endomembrane system</location>
        <topology evidence="1">Peripheral membrane protein</topology>
    </subcellularLocation>
</comment>
<dbReference type="GO" id="GO:0045259">
    <property type="term" value="C:proton-transporting ATP synthase complex"/>
    <property type="evidence" value="ECO:0007669"/>
    <property type="project" value="UniProtKB-KW"/>
</dbReference>
<dbReference type="PANTHER" id="PTHR13822:SF10">
    <property type="entry name" value="ATP SYNTHASE EPSILON CHAIN, CHLOROPLASTIC"/>
    <property type="match status" value="1"/>
</dbReference>
<proteinExistence type="inferred from homology"/>
<dbReference type="InterPro" id="IPR020546">
    <property type="entry name" value="ATP_synth_F1_dsu/esu_N"/>
</dbReference>
<keyword evidence="5 8" id="KW-0472">Membrane</keyword>
<evidence type="ECO:0000256" key="1">
    <source>
        <dbReference type="ARBA" id="ARBA00004184"/>
    </source>
</evidence>
<dbReference type="HAMAP" id="MF_00530">
    <property type="entry name" value="ATP_synth_epsil_bac"/>
    <property type="match status" value="1"/>
</dbReference>